<dbReference type="Pfam" id="PF05904">
    <property type="entry name" value="DUF863"/>
    <property type="match status" value="1"/>
</dbReference>
<dbReference type="EMBL" id="VEPZ02001273">
    <property type="protein sequence ID" value="KAE8683040.1"/>
    <property type="molecule type" value="Genomic_DNA"/>
</dbReference>
<dbReference type="Proteomes" id="UP000436088">
    <property type="component" value="Unassembled WGS sequence"/>
</dbReference>
<protein>
    <recommendedName>
        <fullName evidence="4">Protein O-linked-mannose beta-1,4-N-acetylglucosaminyltransferase 2-like</fullName>
    </recommendedName>
</protein>
<name>A0A6A2YUS6_HIBSY</name>
<organism evidence="2 3">
    <name type="scientific">Hibiscus syriacus</name>
    <name type="common">Rose of Sharon</name>
    <dbReference type="NCBI Taxonomy" id="106335"/>
    <lineage>
        <taxon>Eukaryota</taxon>
        <taxon>Viridiplantae</taxon>
        <taxon>Streptophyta</taxon>
        <taxon>Embryophyta</taxon>
        <taxon>Tracheophyta</taxon>
        <taxon>Spermatophyta</taxon>
        <taxon>Magnoliopsida</taxon>
        <taxon>eudicotyledons</taxon>
        <taxon>Gunneridae</taxon>
        <taxon>Pentapetalae</taxon>
        <taxon>rosids</taxon>
        <taxon>malvids</taxon>
        <taxon>Malvales</taxon>
        <taxon>Malvaceae</taxon>
        <taxon>Malvoideae</taxon>
        <taxon>Hibiscus</taxon>
    </lineage>
</organism>
<evidence type="ECO:0008006" key="4">
    <source>
        <dbReference type="Google" id="ProtNLM"/>
    </source>
</evidence>
<reference evidence="2" key="1">
    <citation type="submission" date="2019-09" db="EMBL/GenBank/DDBJ databases">
        <title>Draft genome information of white flower Hibiscus syriacus.</title>
        <authorList>
            <person name="Kim Y.-M."/>
        </authorList>
    </citation>
    <scope>NUCLEOTIDE SEQUENCE [LARGE SCALE GENOMIC DNA]</scope>
    <source>
        <strain evidence="2">YM2019G1</strain>
    </source>
</reference>
<dbReference type="PANTHER" id="PTHR33167">
    <property type="entry name" value="TRANSCRIPTION FACTOR, PUTATIVE (DUF863)-RELATED"/>
    <property type="match status" value="1"/>
</dbReference>
<sequence length="1063" mass="116936">MGTKIQSKSYLPGFYSMRDLNEDSNSCSWPLYYGDKTLTNGQYYNTFFPKAVVDSYPQHDKDRLKKKLLQHEAIFQNQLSELHRLYRIQRDLMVEVKNKELQKNQIPVEPSSSSSLLASQLKTEVAHNWHIPNFFSVANSVCGRPSISGIEDAHSPLSSVKGSSIQVGPFLSPNGLNSKDVEVIDCRPMKVRRKIFDLQLPVDKYIDTEEAEEFRDDTTSGMSSYLPNGNGKIGPESGGKQDALSSDACLRGKISLADLNDPVQIEETDGSTFSHFVGHDTYHGGREPSAKPKLELLGLPKDISVNSHHQSDNRSVNNMHVGNECARGFFSHVLEGHSRSNSTFISRSFQPQLSLSYQHAHGLFDKAHDPPTYSPTDQSKAGLSRERMLHSLEVSERNREISNNGNPESSMAFNVPSLGPFASSDLVSLWSHSVSSSEKPCSSLNQKSMSVQACTFMNSSGLYSKSSVISPHCNGNFGEKWSASSNSRLNPCFGRELPNRNGFCYGSSAGSKELAIHFLSTSYDYANGAAAGKGVFEHLSARGSTKPYNCSNDGDMKSTSDVNFNEVLSNSSSNNPVSLRGPQIDGGIKHGNHSPGLPWLRAKPACKNEGISAGMDLNVGELCFSQSSPQQSTKKDEIGNGIVTQNLKSVSSSNNADASRSEISECLRDKKILGISIFENPYVSKNESSFTSLYVSAPRPSESEVEHKGKNRLLDINLPCNVTVDASEDIVAENSAIEKGADKKLYSFRHQIDLNLCADEDEASFIQNVPGTSMRMTGGIIDLEAPLVPEPEDAIHGEELSAKVDVTLESAAQSQDECLQHELMKSAAEAIVAISSTIQHIHLDDVSCSSSETSTTDPLNWFVETVSSFCEDLESKLKSLSRDKHKGREESSLEEIDFFESMILSLAETKEEDYMPKPLVPENFKVEETGTTSLLTTRTRKGQGRRGRQRRDFQRDILPGLVSLSRHEVTQDIQTFGGLMRATGHSWQSGLTRRNSNRGGCGRGRRLSVTSSPSAVAAAASCAPLVQQLNNIKLGLEDRSLTGWGKTTRRPRRQRCPQYHLLR</sequence>
<dbReference type="PANTHER" id="PTHR33167:SF4">
    <property type="entry name" value="TRANSCRIPTION FACTOR, PUTATIVE (DUF863)-RELATED"/>
    <property type="match status" value="1"/>
</dbReference>
<feature type="region of interest" description="Disordered" evidence="1">
    <location>
        <begin position="213"/>
        <end position="244"/>
    </location>
</feature>
<evidence type="ECO:0000256" key="1">
    <source>
        <dbReference type="SAM" id="MobiDB-lite"/>
    </source>
</evidence>
<proteinExistence type="predicted"/>
<accession>A0A6A2YUS6</accession>
<keyword evidence="3" id="KW-1185">Reference proteome</keyword>
<dbReference type="OrthoDB" id="630817at2759"/>
<dbReference type="AlphaFoldDB" id="A0A6A2YUS6"/>
<evidence type="ECO:0000313" key="3">
    <source>
        <dbReference type="Proteomes" id="UP000436088"/>
    </source>
</evidence>
<comment type="caution">
    <text evidence="2">The sequence shown here is derived from an EMBL/GenBank/DDBJ whole genome shotgun (WGS) entry which is preliminary data.</text>
</comment>
<dbReference type="InterPro" id="IPR008581">
    <property type="entry name" value="DUF863_pln"/>
</dbReference>
<evidence type="ECO:0000313" key="2">
    <source>
        <dbReference type="EMBL" id="KAE8683040.1"/>
    </source>
</evidence>
<gene>
    <name evidence="2" type="ORF">F3Y22_tig00111220pilonHSYRG00110</name>
</gene>
<feature type="region of interest" description="Disordered" evidence="1">
    <location>
        <begin position="1042"/>
        <end position="1063"/>
    </location>
</feature>